<comment type="caution">
    <text evidence="1">The sequence shown here is derived from an EMBL/GenBank/DDBJ whole genome shotgun (WGS) entry which is preliminary data.</text>
</comment>
<dbReference type="InParanoid" id="A0A371RFP5"/>
<name>A0A371RFP5_9PROT</name>
<proteinExistence type="predicted"/>
<gene>
    <name evidence="1" type="ORF">DX908_02675</name>
</gene>
<dbReference type="AlphaFoldDB" id="A0A371RFP5"/>
<dbReference type="Proteomes" id="UP000264589">
    <property type="component" value="Unassembled WGS sequence"/>
</dbReference>
<reference evidence="1 2" key="1">
    <citation type="submission" date="2018-08" db="EMBL/GenBank/DDBJ databases">
        <title>Parvularcula sp. SM1705, isolated from surface water of the South Sea China.</title>
        <authorList>
            <person name="Sun L."/>
        </authorList>
    </citation>
    <scope>NUCLEOTIDE SEQUENCE [LARGE SCALE GENOMIC DNA]</scope>
    <source>
        <strain evidence="1 2">SM1705</strain>
    </source>
</reference>
<accession>A0A371RFP5</accession>
<evidence type="ECO:0000313" key="2">
    <source>
        <dbReference type="Proteomes" id="UP000264589"/>
    </source>
</evidence>
<organism evidence="1 2">
    <name type="scientific">Parvularcula marina</name>
    <dbReference type="NCBI Taxonomy" id="2292771"/>
    <lineage>
        <taxon>Bacteria</taxon>
        <taxon>Pseudomonadati</taxon>
        <taxon>Pseudomonadota</taxon>
        <taxon>Alphaproteobacteria</taxon>
        <taxon>Parvularculales</taxon>
        <taxon>Parvularculaceae</taxon>
        <taxon>Parvularcula</taxon>
    </lineage>
</organism>
<dbReference type="EMBL" id="QUQO01000001">
    <property type="protein sequence ID" value="RFB04284.1"/>
    <property type="molecule type" value="Genomic_DNA"/>
</dbReference>
<sequence>MHGSGEPIPNFLPFIGQKNFAAAVATLLIMKDAPRGEALLDWVVNLLRDEASSVFKLEGGVYVLSDFVEDFSDSPGEWLSSYLDWAWEQPSLNPSLRTQAKLSVLFLACAIAFPEEFRRLVDDFDRWQFGLSA</sequence>
<evidence type="ECO:0000313" key="1">
    <source>
        <dbReference type="EMBL" id="RFB04284.1"/>
    </source>
</evidence>
<keyword evidence="2" id="KW-1185">Reference proteome</keyword>
<protein>
    <submittedName>
        <fullName evidence="1">Uncharacterized protein</fullName>
    </submittedName>
</protein>